<evidence type="ECO:0000313" key="2">
    <source>
        <dbReference type="EMBL" id="OQR67376.1"/>
    </source>
</evidence>
<feature type="region of interest" description="Disordered" evidence="1">
    <location>
        <begin position="24"/>
        <end position="125"/>
    </location>
</feature>
<proteinExistence type="predicted"/>
<reference evidence="2 3" key="1">
    <citation type="journal article" date="2017" name="Gigascience">
        <title>Draft genome of the honey bee ectoparasitic mite, Tropilaelaps mercedesae, is shaped by the parasitic life history.</title>
        <authorList>
            <person name="Dong X."/>
            <person name="Armstrong S.D."/>
            <person name="Xia D."/>
            <person name="Makepeace B.L."/>
            <person name="Darby A.C."/>
            <person name="Kadowaki T."/>
        </authorList>
    </citation>
    <scope>NUCLEOTIDE SEQUENCE [LARGE SCALE GENOMIC DNA]</scope>
    <source>
        <strain evidence="2">Wuxi-XJTLU</strain>
    </source>
</reference>
<dbReference type="EMBL" id="MNPL01028978">
    <property type="protein sequence ID" value="OQR67376.1"/>
    <property type="molecule type" value="Genomic_DNA"/>
</dbReference>
<gene>
    <name evidence="2" type="ORF">BIW11_04775</name>
</gene>
<evidence type="ECO:0000313" key="3">
    <source>
        <dbReference type="Proteomes" id="UP000192247"/>
    </source>
</evidence>
<organism evidence="2 3">
    <name type="scientific">Tropilaelaps mercedesae</name>
    <dbReference type="NCBI Taxonomy" id="418985"/>
    <lineage>
        <taxon>Eukaryota</taxon>
        <taxon>Metazoa</taxon>
        <taxon>Ecdysozoa</taxon>
        <taxon>Arthropoda</taxon>
        <taxon>Chelicerata</taxon>
        <taxon>Arachnida</taxon>
        <taxon>Acari</taxon>
        <taxon>Parasitiformes</taxon>
        <taxon>Mesostigmata</taxon>
        <taxon>Gamasina</taxon>
        <taxon>Dermanyssoidea</taxon>
        <taxon>Laelapidae</taxon>
        <taxon>Tropilaelaps</taxon>
    </lineage>
</organism>
<accession>A0A1V9X1V0</accession>
<feature type="compositionally biased region" description="Polar residues" evidence="1">
    <location>
        <begin position="80"/>
        <end position="89"/>
    </location>
</feature>
<feature type="non-terminal residue" evidence="2">
    <location>
        <position position="1"/>
    </location>
</feature>
<keyword evidence="3" id="KW-1185">Reference proteome</keyword>
<feature type="compositionally biased region" description="Polar residues" evidence="1">
    <location>
        <begin position="99"/>
        <end position="125"/>
    </location>
</feature>
<sequence length="190" mass="20200">KVCRPTESDSIYLKSLNIKLRNFEFPSIRSANSSQKGSQDDLLSDDDGDDGDDDAFHTAVGTELQKSATSPNVLDHNKNLDMSATTTTPAAARGCEPANATQPKQKSTSNRRAASPGRLSQVTQSSVLARDPVAALTQLKAVNETSIYENVNNLPYFDDRASLASFKMSTNATPAVVGGLAAEGDMLPPP</sequence>
<dbReference type="InParanoid" id="A0A1V9X1V0"/>
<feature type="non-terminal residue" evidence="2">
    <location>
        <position position="190"/>
    </location>
</feature>
<protein>
    <submittedName>
        <fullName evidence="2">Uncharacterized protein</fullName>
    </submittedName>
</protein>
<comment type="caution">
    <text evidence="2">The sequence shown here is derived from an EMBL/GenBank/DDBJ whole genome shotgun (WGS) entry which is preliminary data.</text>
</comment>
<dbReference type="AlphaFoldDB" id="A0A1V9X1V0"/>
<evidence type="ECO:0000256" key="1">
    <source>
        <dbReference type="SAM" id="MobiDB-lite"/>
    </source>
</evidence>
<dbReference type="Proteomes" id="UP000192247">
    <property type="component" value="Unassembled WGS sequence"/>
</dbReference>
<feature type="compositionally biased region" description="Acidic residues" evidence="1">
    <location>
        <begin position="42"/>
        <end position="53"/>
    </location>
</feature>
<name>A0A1V9X1V0_9ACAR</name>